<proteinExistence type="predicted"/>
<gene>
    <name evidence="1" type="ORF">RHMOL_Rhmol06G0049100</name>
</gene>
<comment type="caution">
    <text evidence="1">The sequence shown here is derived from an EMBL/GenBank/DDBJ whole genome shotgun (WGS) entry which is preliminary data.</text>
</comment>
<organism evidence="1 2">
    <name type="scientific">Rhododendron molle</name>
    <name type="common">Chinese azalea</name>
    <name type="synonym">Azalea mollis</name>
    <dbReference type="NCBI Taxonomy" id="49168"/>
    <lineage>
        <taxon>Eukaryota</taxon>
        <taxon>Viridiplantae</taxon>
        <taxon>Streptophyta</taxon>
        <taxon>Embryophyta</taxon>
        <taxon>Tracheophyta</taxon>
        <taxon>Spermatophyta</taxon>
        <taxon>Magnoliopsida</taxon>
        <taxon>eudicotyledons</taxon>
        <taxon>Gunneridae</taxon>
        <taxon>Pentapetalae</taxon>
        <taxon>asterids</taxon>
        <taxon>Ericales</taxon>
        <taxon>Ericaceae</taxon>
        <taxon>Ericoideae</taxon>
        <taxon>Rhodoreae</taxon>
        <taxon>Rhododendron</taxon>
    </lineage>
</organism>
<protein>
    <submittedName>
        <fullName evidence="1">Uncharacterized protein</fullName>
    </submittedName>
</protein>
<evidence type="ECO:0000313" key="2">
    <source>
        <dbReference type="Proteomes" id="UP001062846"/>
    </source>
</evidence>
<dbReference type="EMBL" id="CM046393">
    <property type="protein sequence ID" value="KAI8549744.1"/>
    <property type="molecule type" value="Genomic_DNA"/>
</dbReference>
<accession>A0ACC0NAB2</accession>
<name>A0ACC0NAB2_RHOML</name>
<reference evidence="1" key="1">
    <citation type="submission" date="2022-02" db="EMBL/GenBank/DDBJ databases">
        <title>Plant Genome Project.</title>
        <authorList>
            <person name="Zhang R.-G."/>
        </authorList>
    </citation>
    <scope>NUCLEOTIDE SEQUENCE</scope>
    <source>
        <strain evidence="1">AT1</strain>
    </source>
</reference>
<keyword evidence="2" id="KW-1185">Reference proteome</keyword>
<sequence length="263" mass="29301">MKRVLNIDWDMEEWESAFEDEDDDSDELDGFMPAGVGYWNVTEEPITEGKKKRVSKAERKKLAREAQREKEEVTVCARCHSPRNYGQVKNQTAENLIPNFDFNRLITTRLMKPGGNVDATVVVMVVDCVDFDGSFPGRAAKFSKKMPKLVLVATKVDLLPSQISPARLDRWVRHRAKAGGALKLNIVYLVSAQKDTGVRNVLAFIKELTGPYGNVWVIGSPNAGKSTLVNALAKKQGVKGPPCRYFSKNGINIGKGNKLHRVI</sequence>
<dbReference type="Proteomes" id="UP001062846">
    <property type="component" value="Chromosome 6"/>
</dbReference>
<evidence type="ECO:0000313" key="1">
    <source>
        <dbReference type="EMBL" id="KAI8549744.1"/>
    </source>
</evidence>